<dbReference type="PANTHER" id="PTHR30136">
    <property type="entry name" value="HELIX-TURN-HELIX TRANSCRIPTIONAL REGULATOR, ICLR FAMILY"/>
    <property type="match status" value="1"/>
</dbReference>
<evidence type="ECO:0000256" key="4">
    <source>
        <dbReference type="ARBA" id="ARBA00023163"/>
    </source>
</evidence>
<evidence type="ECO:0000259" key="7">
    <source>
        <dbReference type="PROSITE" id="PS51077"/>
    </source>
</evidence>
<dbReference type="GO" id="GO:0003700">
    <property type="term" value="F:DNA-binding transcription factor activity"/>
    <property type="evidence" value="ECO:0007669"/>
    <property type="project" value="TreeGrafter"/>
</dbReference>
<dbReference type="InterPro" id="IPR036388">
    <property type="entry name" value="WH-like_DNA-bd_sf"/>
</dbReference>
<dbReference type="PROSITE" id="PS51078">
    <property type="entry name" value="ICLR_ED"/>
    <property type="match status" value="1"/>
</dbReference>
<evidence type="ECO:0000313" key="10">
    <source>
        <dbReference type="Proteomes" id="UP000552097"/>
    </source>
</evidence>
<dbReference type="Pfam" id="PF01614">
    <property type="entry name" value="IclR_C"/>
    <property type="match status" value="1"/>
</dbReference>
<dbReference type="FunFam" id="1.10.10.10:FF:000056">
    <property type="entry name" value="IclR family transcriptional regulator"/>
    <property type="match status" value="1"/>
</dbReference>
<dbReference type="RefSeq" id="WP_184920684.1">
    <property type="nucleotide sequence ID" value="NZ_JACHMO010000001.1"/>
</dbReference>
<dbReference type="PANTHER" id="PTHR30136:SF24">
    <property type="entry name" value="HTH-TYPE TRANSCRIPTIONAL REPRESSOR ALLR"/>
    <property type="match status" value="1"/>
</dbReference>
<dbReference type="SMART" id="SM00346">
    <property type="entry name" value="HTH_ICLR"/>
    <property type="match status" value="1"/>
</dbReference>
<keyword evidence="3 9" id="KW-0238">DNA-binding</keyword>
<evidence type="ECO:0000256" key="6">
    <source>
        <dbReference type="ARBA" id="ARBA00070406"/>
    </source>
</evidence>
<dbReference type="GO" id="GO:0045892">
    <property type="term" value="P:negative regulation of DNA-templated transcription"/>
    <property type="evidence" value="ECO:0007669"/>
    <property type="project" value="TreeGrafter"/>
</dbReference>
<gene>
    <name evidence="9" type="ORF">F4560_003144</name>
</gene>
<reference evidence="9 10" key="1">
    <citation type="submission" date="2020-08" db="EMBL/GenBank/DDBJ databases">
        <title>Sequencing the genomes of 1000 actinobacteria strains.</title>
        <authorList>
            <person name="Klenk H.-P."/>
        </authorList>
    </citation>
    <scope>NUCLEOTIDE SEQUENCE [LARGE SCALE GENOMIC DNA]</scope>
    <source>
        <strain evidence="9 10">DSM 45486</strain>
    </source>
</reference>
<evidence type="ECO:0000313" key="9">
    <source>
        <dbReference type="EMBL" id="MBB5803376.1"/>
    </source>
</evidence>
<dbReference type="PROSITE" id="PS51077">
    <property type="entry name" value="HTH_ICLR"/>
    <property type="match status" value="1"/>
</dbReference>
<organism evidence="9 10">
    <name type="scientific">Saccharothrix ecbatanensis</name>
    <dbReference type="NCBI Taxonomy" id="1105145"/>
    <lineage>
        <taxon>Bacteria</taxon>
        <taxon>Bacillati</taxon>
        <taxon>Actinomycetota</taxon>
        <taxon>Actinomycetes</taxon>
        <taxon>Pseudonocardiales</taxon>
        <taxon>Pseudonocardiaceae</taxon>
        <taxon>Saccharothrix</taxon>
    </lineage>
</organism>
<keyword evidence="1" id="KW-0319">Glycerol metabolism</keyword>
<dbReference type="Gene3D" id="1.10.10.10">
    <property type="entry name" value="Winged helix-like DNA-binding domain superfamily/Winged helix DNA-binding domain"/>
    <property type="match status" value="1"/>
</dbReference>
<accession>A0A7W9HJY2</accession>
<feature type="domain" description="HTH iclR-type" evidence="7">
    <location>
        <begin position="7"/>
        <end position="69"/>
    </location>
</feature>
<dbReference type="Proteomes" id="UP000552097">
    <property type="component" value="Unassembled WGS sequence"/>
</dbReference>
<dbReference type="InterPro" id="IPR029016">
    <property type="entry name" value="GAF-like_dom_sf"/>
</dbReference>
<dbReference type="EMBL" id="JACHMO010000001">
    <property type="protein sequence ID" value="MBB5803376.1"/>
    <property type="molecule type" value="Genomic_DNA"/>
</dbReference>
<evidence type="ECO:0000256" key="3">
    <source>
        <dbReference type="ARBA" id="ARBA00023125"/>
    </source>
</evidence>
<dbReference type="GO" id="GO:0006071">
    <property type="term" value="P:glycerol metabolic process"/>
    <property type="evidence" value="ECO:0007669"/>
    <property type="project" value="UniProtKB-KW"/>
</dbReference>
<dbReference type="InterPro" id="IPR050707">
    <property type="entry name" value="HTH_MetabolicPath_Reg"/>
</dbReference>
<dbReference type="Pfam" id="PF09339">
    <property type="entry name" value="HTH_IclR"/>
    <property type="match status" value="1"/>
</dbReference>
<feature type="domain" description="IclR-ED" evidence="8">
    <location>
        <begin position="70"/>
        <end position="250"/>
    </location>
</feature>
<name>A0A7W9HJY2_9PSEU</name>
<evidence type="ECO:0000256" key="5">
    <source>
        <dbReference type="ARBA" id="ARBA00058938"/>
    </source>
</evidence>
<sequence length="253" mass="26905">MATADRVKSAGRTIDVLEVLAGAGTPLTLVELHRLLEVPRSSLHILLRTLIACGWVESAAHGTAYRLGLRALRVGASYLDRDPVVSAAGPVLTRLRETLGETVHLGRLDGAEVVYLASLESRNHFRVTSRVGRRLPGHATALGKVLLAARDPGEVSELLPASLVPLTRHTVTDHAELRTELAGIRSRGWAWEVEQNTLGLACFAVAVPAHGAVDAVSCSVPLDRVTDERRAAVITGLSAAADEIARLSRSHAG</sequence>
<protein>
    <recommendedName>
        <fullName evidence="6">Glycerol operon regulatory protein</fullName>
    </recommendedName>
</protein>
<dbReference type="InterPro" id="IPR036390">
    <property type="entry name" value="WH_DNA-bd_sf"/>
</dbReference>
<proteinExistence type="predicted"/>
<keyword evidence="10" id="KW-1185">Reference proteome</keyword>
<evidence type="ECO:0000259" key="8">
    <source>
        <dbReference type="PROSITE" id="PS51078"/>
    </source>
</evidence>
<dbReference type="SUPFAM" id="SSF55781">
    <property type="entry name" value="GAF domain-like"/>
    <property type="match status" value="1"/>
</dbReference>
<evidence type="ECO:0000256" key="1">
    <source>
        <dbReference type="ARBA" id="ARBA00022798"/>
    </source>
</evidence>
<keyword evidence="2" id="KW-0805">Transcription regulation</keyword>
<dbReference type="InterPro" id="IPR014757">
    <property type="entry name" value="Tscrpt_reg_IclR_C"/>
</dbReference>
<comment type="caution">
    <text evidence="9">The sequence shown here is derived from an EMBL/GenBank/DDBJ whole genome shotgun (WGS) entry which is preliminary data.</text>
</comment>
<dbReference type="InterPro" id="IPR005471">
    <property type="entry name" value="Tscrpt_reg_IclR_N"/>
</dbReference>
<dbReference type="SUPFAM" id="SSF46785">
    <property type="entry name" value="Winged helix' DNA-binding domain"/>
    <property type="match status" value="1"/>
</dbReference>
<dbReference type="Gene3D" id="3.30.450.40">
    <property type="match status" value="1"/>
</dbReference>
<dbReference type="GO" id="GO:0003677">
    <property type="term" value="F:DNA binding"/>
    <property type="evidence" value="ECO:0007669"/>
    <property type="project" value="UniProtKB-KW"/>
</dbReference>
<dbReference type="AlphaFoldDB" id="A0A7W9HJY2"/>
<comment type="function">
    <text evidence="5">May be an activator protein for the gylABX operon.</text>
</comment>
<keyword evidence="4" id="KW-0804">Transcription</keyword>
<evidence type="ECO:0000256" key="2">
    <source>
        <dbReference type="ARBA" id="ARBA00023015"/>
    </source>
</evidence>